<sequence>MHRHTRYYSCIMSNRVDNIVITLFSWILLTGLTTSYKGVLRQSNGTDIELRRWYKDLQRCGETFVVTQNQPIVFDDETCGYTCLWQDGVPSSSNEVQPGGGLTCENDQNIRQDCNTGGIGSQIDQNKLIQVMTIADLDQEQTLYHLDKKLSRCEFIETSCGKVEYKDASSGTWKNTSLHTCFDISIQHENLSNSTAVLKVTCSDEKRKQMEGQLMKIQMKCHVDDEKKDYQTCFMFKVEGQSLVSEEKEDLEKVCIIPPTVPVTTLGPIISTTLGPIISSTNDPSSDDNDEGVPLYVIIIIIIIIIVILLIVIAIILYCCCYKRKRKSSETKTVNGIENGVLRNTEHHTKTTTIPINTTDNNNSHFNKNKDVSLPENVLDFVFLNEAYENSINTSTTRHDDVINDNDDDDDKFVIPENIEPVCRVPTELQRQFTDEFVVPEHIEPVCRAPTELQRQFTDEFVVPEHIEPVCRAPTEIQRQFTDEFVIPENVNDVSHVRTNGDNSIDHNKEPLHTSDFDDPFSNIEENPTVETFTNIDKNDKTKLKNYTPTDKQCTDFNPSTSESDNEKPSDNIEINCDGNTDCHGPDTNDFVHVDDKHDITDCKTPFHRHNSIIKDQLFELFGMDSCGNIVCNIYNDNEDGDVFGTDSEPPKSNIQFNLPETDTSTPLKQTEHGFLI</sequence>
<evidence type="ECO:0000313" key="3">
    <source>
        <dbReference type="EnsemblMetazoa" id="CLYHEMP009662.2"/>
    </source>
</evidence>
<evidence type="ECO:0000313" key="4">
    <source>
        <dbReference type="Proteomes" id="UP000594262"/>
    </source>
</evidence>
<feature type="compositionally biased region" description="Basic and acidic residues" evidence="1">
    <location>
        <begin position="504"/>
        <end position="516"/>
    </location>
</feature>
<keyword evidence="2" id="KW-1133">Transmembrane helix</keyword>
<dbReference type="EnsemblMetazoa" id="CLYHEMT009662.2">
    <property type="protein sequence ID" value="CLYHEMP009662.2"/>
    <property type="gene ID" value="CLYHEMG009662"/>
</dbReference>
<dbReference type="OrthoDB" id="10668099at2759"/>
<feature type="transmembrane region" description="Helical" evidence="2">
    <location>
        <begin position="295"/>
        <end position="320"/>
    </location>
</feature>
<keyword evidence="2" id="KW-0812">Transmembrane</keyword>
<organism evidence="3 4">
    <name type="scientific">Clytia hemisphaerica</name>
    <dbReference type="NCBI Taxonomy" id="252671"/>
    <lineage>
        <taxon>Eukaryota</taxon>
        <taxon>Metazoa</taxon>
        <taxon>Cnidaria</taxon>
        <taxon>Hydrozoa</taxon>
        <taxon>Hydroidolina</taxon>
        <taxon>Leptothecata</taxon>
        <taxon>Obeliida</taxon>
        <taxon>Clytiidae</taxon>
        <taxon>Clytia</taxon>
    </lineage>
</organism>
<dbReference type="Proteomes" id="UP000594262">
    <property type="component" value="Unplaced"/>
</dbReference>
<accession>A0A7M5UEQ5</accession>
<feature type="region of interest" description="Disordered" evidence="1">
    <location>
        <begin position="547"/>
        <end position="573"/>
    </location>
</feature>
<name>A0A7M5UEQ5_9CNID</name>
<feature type="region of interest" description="Disordered" evidence="1">
    <location>
        <begin position="501"/>
        <end position="525"/>
    </location>
</feature>
<keyword evidence="4" id="KW-1185">Reference proteome</keyword>
<keyword evidence="2" id="KW-0472">Membrane</keyword>
<evidence type="ECO:0000256" key="2">
    <source>
        <dbReference type="SAM" id="Phobius"/>
    </source>
</evidence>
<feature type="compositionally biased region" description="Polar residues" evidence="1">
    <location>
        <begin position="547"/>
        <end position="563"/>
    </location>
</feature>
<dbReference type="AlphaFoldDB" id="A0A7M5UEQ5"/>
<proteinExistence type="predicted"/>
<reference evidence="3" key="1">
    <citation type="submission" date="2021-01" db="UniProtKB">
        <authorList>
            <consortium name="EnsemblMetazoa"/>
        </authorList>
    </citation>
    <scope>IDENTIFICATION</scope>
</reference>
<protein>
    <submittedName>
        <fullName evidence="3">Uncharacterized protein</fullName>
    </submittedName>
</protein>
<evidence type="ECO:0000256" key="1">
    <source>
        <dbReference type="SAM" id="MobiDB-lite"/>
    </source>
</evidence>